<feature type="domain" description="ABC transporter" evidence="4">
    <location>
        <begin position="4"/>
        <end position="238"/>
    </location>
</feature>
<proteinExistence type="predicted"/>
<dbReference type="Gene3D" id="2.40.50.140">
    <property type="entry name" value="Nucleic acid-binding proteins"/>
    <property type="match status" value="1"/>
</dbReference>
<dbReference type="InterPro" id="IPR015855">
    <property type="entry name" value="ABC_transpr_MalK-like"/>
</dbReference>
<dbReference type="SMART" id="SM00382">
    <property type="entry name" value="AAA"/>
    <property type="match status" value="1"/>
</dbReference>
<dbReference type="Pfam" id="PF00005">
    <property type="entry name" value="ABC_tran"/>
    <property type="match status" value="1"/>
</dbReference>
<keyword evidence="6" id="KW-1185">Reference proteome</keyword>
<keyword evidence="1" id="KW-0813">Transport</keyword>
<dbReference type="SUPFAM" id="SSF50331">
    <property type="entry name" value="MOP-like"/>
    <property type="match status" value="1"/>
</dbReference>
<evidence type="ECO:0000259" key="4">
    <source>
        <dbReference type="PROSITE" id="PS50893"/>
    </source>
</evidence>
<evidence type="ECO:0000256" key="3">
    <source>
        <dbReference type="ARBA" id="ARBA00022840"/>
    </source>
</evidence>
<dbReference type="InterPro" id="IPR012340">
    <property type="entry name" value="NA-bd_OB-fold"/>
</dbReference>
<gene>
    <name evidence="5" type="primary">ugpC</name>
    <name evidence="5" type="ORF">L1F29_29625</name>
</gene>
<reference evidence="5" key="1">
    <citation type="submission" date="2022-01" db="EMBL/GenBank/DDBJ databases">
        <title>Paenibacillus spongiae sp. nov., isolated from marine sponge.</title>
        <authorList>
            <person name="Li Z."/>
            <person name="Zhang M."/>
        </authorList>
    </citation>
    <scope>NUCLEOTIDE SEQUENCE</scope>
    <source>
        <strain evidence="5">PHS-Z3</strain>
    </source>
</reference>
<keyword evidence="2" id="KW-0547">Nucleotide-binding</keyword>
<evidence type="ECO:0000256" key="1">
    <source>
        <dbReference type="ARBA" id="ARBA00022448"/>
    </source>
</evidence>
<dbReference type="InterPro" id="IPR027417">
    <property type="entry name" value="P-loop_NTPase"/>
</dbReference>
<dbReference type="GO" id="GO:0005524">
    <property type="term" value="F:ATP binding"/>
    <property type="evidence" value="ECO:0007669"/>
    <property type="project" value="UniProtKB-KW"/>
</dbReference>
<dbReference type="PROSITE" id="PS50893">
    <property type="entry name" value="ABC_TRANSPORTER_2"/>
    <property type="match status" value="1"/>
</dbReference>
<dbReference type="CDD" id="cd03301">
    <property type="entry name" value="ABC_MalK_N"/>
    <property type="match status" value="1"/>
</dbReference>
<keyword evidence="3 5" id="KW-0067">ATP-binding</keyword>
<organism evidence="5 6">
    <name type="scientific">Paenibacillus spongiae</name>
    <dbReference type="NCBI Taxonomy" id="2909671"/>
    <lineage>
        <taxon>Bacteria</taxon>
        <taxon>Bacillati</taxon>
        <taxon>Bacillota</taxon>
        <taxon>Bacilli</taxon>
        <taxon>Bacillales</taxon>
        <taxon>Paenibacillaceae</taxon>
        <taxon>Paenibacillus</taxon>
    </lineage>
</organism>
<dbReference type="Gene3D" id="3.40.50.300">
    <property type="entry name" value="P-loop containing nucleotide triphosphate hydrolases"/>
    <property type="match status" value="1"/>
</dbReference>
<dbReference type="InterPro" id="IPR047641">
    <property type="entry name" value="ABC_transpr_MalK/UgpC-like"/>
</dbReference>
<dbReference type="InterPro" id="IPR017871">
    <property type="entry name" value="ABC_transporter-like_CS"/>
</dbReference>
<protein>
    <submittedName>
        <fullName evidence="5">Sn-glycerol-3-phosphate ABC transporter ATP-binding protein UgpC</fullName>
    </submittedName>
</protein>
<dbReference type="InterPro" id="IPR008995">
    <property type="entry name" value="Mo/tungstate-bd_C_term_dom"/>
</dbReference>
<evidence type="ECO:0000313" key="5">
    <source>
        <dbReference type="EMBL" id="UVI29532.1"/>
    </source>
</evidence>
<dbReference type="PROSITE" id="PS00211">
    <property type="entry name" value="ABC_TRANSPORTER_1"/>
    <property type="match status" value="1"/>
</dbReference>
<dbReference type="PANTHER" id="PTHR43875:SF1">
    <property type="entry name" value="OSMOPROTECTIVE COMPOUNDS UPTAKE ATP-BINDING PROTEIN GGTA"/>
    <property type="match status" value="1"/>
</dbReference>
<dbReference type="NCBIfam" id="NF008653">
    <property type="entry name" value="PRK11650.1"/>
    <property type="match status" value="1"/>
</dbReference>
<sequence>MARVVLRNLWKRYPGAKHVSPAVQDFELDIADREFVALIGPSGCGKSTTLRMIAGLESASQGEIYIDDQLVNDLTPKERNVSMVFQNYALYPSLSNFENIAFGLRVGRIQKYLIEEKVKRTAKNLEIDHLLERYPRQVSGGQRQRVALGRAIVRDPRVFLMDEPLSNLDAKMRVQMRIEIIKLHKTLNATTIYVTHDQIEAMTMADRIVIMDKGVIQQVGTPEDVYNYPANTFVGGFIGNPPMNFIPGSIEWRPDGCFFENKTMSLSIPRDIAVQLERRKVHSVLGGIRPEQMRIERGAGSGGDNAFTGKVEVTELVGADRHVHVDLGNAGSVIVRTGAETRFNEGESVTLSVNLAKFLFFDPNTGTRIQ</sequence>
<evidence type="ECO:0000256" key="2">
    <source>
        <dbReference type="ARBA" id="ARBA00022741"/>
    </source>
</evidence>
<dbReference type="RefSeq" id="WP_258385621.1">
    <property type="nucleotide sequence ID" value="NZ_CP091430.1"/>
</dbReference>
<evidence type="ECO:0000313" key="6">
    <source>
        <dbReference type="Proteomes" id="UP001057877"/>
    </source>
</evidence>
<dbReference type="Pfam" id="PF08402">
    <property type="entry name" value="TOBE_2"/>
    <property type="match status" value="1"/>
</dbReference>
<accession>A0ABY5S9M5</accession>
<dbReference type="PANTHER" id="PTHR43875">
    <property type="entry name" value="MALTODEXTRIN IMPORT ATP-BINDING PROTEIN MSMX"/>
    <property type="match status" value="1"/>
</dbReference>
<dbReference type="SUPFAM" id="SSF52540">
    <property type="entry name" value="P-loop containing nucleoside triphosphate hydrolases"/>
    <property type="match status" value="1"/>
</dbReference>
<dbReference type="InterPro" id="IPR013611">
    <property type="entry name" value="Transp-assoc_OB_typ2"/>
</dbReference>
<dbReference type="EMBL" id="CP091430">
    <property type="protein sequence ID" value="UVI29532.1"/>
    <property type="molecule type" value="Genomic_DNA"/>
</dbReference>
<dbReference type="InterPro" id="IPR003593">
    <property type="entry name" value="AAA+_ATPase"/>
</dbReference>
<dbReference type="InterPro" id="IPR003439">
    <property type="entry name" value="ABC_transporter-like_ATP-bd"/>
</dbReference>
<dbReference type="Gene3D" id="2.40.50.100">
    <property type="match status" value="1"/>
</dbReference>
<name>A0ABY5S9M5_9BACL</name>
<dbReference type="Proteomes" id="UP001057877">
    <property type="component" value="Chromosome"/>
</dbReference>